<comment type="caution">
    <text evidence="2">The sequence shown here is derived from an EMBL/GenBank/DDBJ whole genome shotgun (WGS) entry which is preliminary data.</text>
</comment>
<accession>A0A1R1YBZ5</accession>
<dbReference type="EMBL" id="LSSM01001825">
    <property type="protein sequence ID" value="OMJ24444.1"/>
    <property type="molecule type" value="Genomic_DNA"/>
</dbReference>
<sequence>MIFFIVVIPLIKKPLFLILESNNKDLDMNALKNTSDFNLLSWPFSSKRSFDELHPNFDDEDSKLDNSTNKISKSATKRKKTAQLQDRRKTFNGRDLVLRRKSRIVDPGFIINDKSTINTEDHDAKSKPGISTSTKISAPGSSFDNTQKTGTEDYSRSFLSSNFNNKYNSIDSNPFQYYNQQYNSNIDETPIPSYPSFNSNKYSDPNTSNTGANNSFQTTSRPLTNSFYNKSHDGYNGSMTEQQGFQAWNSFNSTRTFDKFSNPSRSNSRLSTSTNRRLSKAFCTRKVFKTDDFSRSLVLSQVLDFVPNENGFVVYKLPESNS</sequence>
<feature type="region of interest" description="Disordered" evidence="1">
    <location>
        <begin position="186"/>
        <end position="222"/>
    </location>
</feature>
<dbReference type="OrthoDB" id="5572064at2759"/>
<keyword evidence="3" id="KW-1185">Reference proteome</keyword>
<feature type="compositionally biased region" description="Polar residues" evidence="1">
    <location>
        <begin position="129"/>
        <end position="149"/>
    </location>
</feature>
<feature type="compositionally biased region" description="Polar residues" evidence="1">
    <location>
        <begin position="65"/>
        <end position="74"/>
    </location>
</feature>
<gene>
    <name evidence="2" type="ORF">AYI69_g4634</name>
</gene>
<evidence type="ECO:0000313" key="3">
    <source>
        <dbReference type="Proteomes" id="UP000187429"/>
    </source>
</evidence>
<dbReference type="AlphaFoldDB" id="A0A1R1YBZ5"/>
<reference evidence="3" key="1">
    <citation type="submission" date="2017-01" db="EMBL/GenBank/DDBJ databases">
        <authorList>
            <person name="Wang Y."/>
            <person name="White M."/>
            <person name="Kvist S."/>
            <person name="Moncalvo J.-M."/>
        </authorList>
    </citation>
    <scope>NUCLEOTIDE SEQUENCE [LARGE SCALE GENOMIC DNA]</scope>
    <source>
        <strain evidence="3">ID-206-W2</strain>
    </source>
</reference>
<feature type="region of interest" description="Disordered" evidence="1">
    <location>
        <begin position="117"/>
        <end position="150"/>
    </location>
</feature>
<organism evidence="2 3">
    <name type="scientific">Smittium culicis</name>
    <dbReference type="NCBI Taxonomy" id="133412"/>
    <lineage>
        <taxon>Eukaryota</taxon>
        <taxon>Fungi</taxon>
        <taxon>Fungi incertae sedis</taxon>
        <taxon>Zoopagomycota</taxon>
        <taxon>Kickxellomycotina</taxon>
        <taxon>Harpellomycetes</taxon>
        <taxon>Harpellales</taxon>
        <taxon>Legeriomycetaceae</taxon>
        <taxon>Smittium</taxon>
    </lineage>
</organism>
<dbReference type="Proteomes" id="UP000187429">
    <property type="component" value="Unassembled WGS sequence"/>
</dbReference>
<feature type="compositionally biased region" description="Polar residues" evidence="1">
    <location>
        <begin position="195"/>
        <end position="222"/>
    </location>
</feature>
<evidence type="ECO:0000256" key="1">
    <source>
        <dbReference type="SAM" id="MobiDB-lite"/>
    </source>
</evidence>
<name>A0A1R1YBZ5_9FUNG</name>
<feature type="region of interest" description="Disordered" evidence="1">
    <location>
        <begin position="55"/>
        <end position="86"/>
    </location>
</feature>
<protein>
    <submittedName>
        <fullName evidence="2">Uncharacterized protein</fullName>
    </submittedName>
</protein>
<evidence type="ECO:0000313" key="2">
    <source>
        <dbReference type="EMBL" id="OMJ24444.1"/>
    </source>
</evidence>
<proteinExistence type="predicted"/>